<keyword evidence="1" id="KW-0472">Membrane</keyword>
<accession>A0ABS7L0S8</accession>
<reference evidence="2 3" key="1">
    <citation type="journal article" date="2021" name="Cell Host Microbe">
        <title>in vivo commensal control of Clostridioides difficile virulence.</title>
        <authorList>
            <person name="Girinathan B.P."/>
            <person name="Dibenedetto N."/>
            <person name="Worley J.N."/>
            <person name="Peltier J."/>
            <person name="Arrieta-Ortiz M.L."/>
            <person name="Rupa Christinal Immanuel S."/>
            <person name="Lavin R."/>
            <person name="Delaney M.L."/>
            <person name="Cummins C."/>
            <person name="Hoffmann M."/>
            <person name="Luo Y."/>
            <person name="Gonzalez-Escalona N."/>
            <person name="Allard M."/>
            <person name="Onderdonk A.B."/>
            <person name="Gerber G.K."/>
            <person name="Sonenshein A.L."/>
            <person name="Baliga N."/>
            <person name="Dupuy B."/>
            <person name="Bry L."/>
        </authorList>
    </citation>
    <scope>NUCLEOTIDE SEQUENCE [LARGE SCALE GENOMIC DNA]</scope>
    <source>
        <strain evidence="2 3">DSM 599</strain>
    </source>
</reference>
<keyword evidence="1" id="KW-1133">Transmembrane helix</keyword>
<feature type="transmembrane region" description="Helical" evidence="1">
    <location>
        <begin position="216"/>
        <end position="238"/>
    </location>
</feature>
<comment type="caution">
    <text evidence="2">The sequence shown here is derived from an EMBL/GenBank/DDBJ whole genome shotgun (WGS) entry which is preliminary data.</text>
</comment>
<gene>
    <name evidence="2" type="ORF">K5V21_14585</name>
</gene>
<protein>
    <submittedName>
        <fullName evidence="2">ABC transporter permease subunit</fullName>
    </submittedName>
</protein>
<feature type="transmembrane region" description="Helical" evidence="1">
    <location>
        <begin position="49"/>
        <end position="72"/>
    </location>
</feature>
<proteinExistence type="predicted"/>
<feature type="transmembrane region" description="Helical" evidence="1">
    <location>
        <begin position="166"/>
        <end position="187"/>
    </location>
</feature>
<feature type="transmembrane region" description="Helical" evidence="1">
    <location>
        <begin position="129"/>
        <end position="154"/>
    </location>
</feature>
<feature type="transmembrane region" description="Helical" evidence="1">
    <location>
        <begin position="16"/>
        <end position="37"/>
    </location>
</feature>
<keyword evidence="1" id="KW-0812">Transmembrane</keyword>
<sequence length="244" mass="27112">MLNFIKAELYKQFKLPLIYVINAVLVAGLILLCLSFNGTESDIATKGFILDRIGGIFPIIAVFLTVFTSVFLDDYRYGTLKNILSSDISRSKYYIGKLIVQTIMGLITSAVCLISLFIGLFLLPSGDDFGAYAMSFLLRCLCVIPIYIALLSFIDLLVVMFKKGTVYLAYYLVPVALSIVLGILSSFSNIFEKLKYLSIGYALIPLTDTAATNEQMIYAVVLGIFWTIVFTGLGLTIFKNREIK</sequence>
<dbReference type="RefSeq" id="WP_221861900.1">
    <property type="nucleotide sequence ID" value="NZ_JAIKTU010000012.1"/>
</dbReference>
<name>A0ABS7L0S8_CLOSR</name>
<feature type="transmembrane region" description="Helical" evidence="1">
    <location>
        <begin position="93"/>
        <end position="123"/>
    </location>
</feature>
<dbReference type="EMBL" id="JAIKTU010000012">
    <property type="protein sequence ID" value="MBY0756673.1"/>
    <property type="molecule type" value="Genomic_DNA"/>
</dbReference>
<evidence type="ECO:0000256" key="1">
    <source>
        <dbReference type="SAM" id="Phobius"/>
    </source>
</evidence>
<keyword evidence="3" id="KW-1185">Reference proteome</keyword>
<dbReference type="Proteomes" id="UP001299068">
    <property type="component" value="Unassembled WGS sequence"/>
</dbReference>
<dbReference type="Pfam" id="PF12730">
    <property type="entry name" value="ABC2_membrane_4"/>
    <property type="match status" value="1"/>
</dbReference>
<evidence type="ECO:0000313" key="3">
    <source>
        <dbReference type="Proteomes" id="UP001299068"/>
    </source>
</evidence>
<evidence type="ECO:0000313" key="2">
    <source>
        <dbReference type="EMBL" id="MBY0756673.1"/>
    </source>
</evidence>
<organism evidence="2 3">
    <name type="scientific">Clostridium sardiniense</name>
    <name type="common">Clostridium absonum</name>
    <dbReference type="NCBI Taxonomy" id="29369"/>
    <lineage>
        <taxon>Bacteria</taxon>
        <taxon>Bacillati</taxon>
        <taxon>Bacillota</taxon>
        <taxon>Clostridia</taxon>
        <taxon>Eubacteriales</taxon>
        <taxon>Clostridiaceae</taxon>
        <taxon>Clostridium</taxon>
    </lineage>
</organism>